<organism evidence="2 3">
    <name type="scientific">Salinimonas iocasae</name>
    <dbReference type="NCBI Taxonomy" id="2572577"/>
    <lineage>
        <taxon>Bacteria</taxon>
        <taxon>Pseudomonadati</taxon>
        <taxon>Pseudomonadota</taxon>
        <taxon>Gammaproteobacteria</taxon>
        <taxon>Alteromonadales</taxon>
        <taxon>Alteromonadaceae</taxon>
        <taxon>Alteromonas/Salinimonas group</taxon>
        <taxon>Salinimonas</taxon>
    </lineage>
</organism>
<dbReference type="RefSeq" id="WP_139757528.1">
    <property type="nucleotide sequence ID" value="NZ_CP039852.1"/>
</dbReference>
<sequence>MQEPVTLKCEDGYQLSATLFRPTKPLCGAIVIAPATGIKRQFYAHFATFLADYGFAVLTFDNRGIGESVSTSTRKSDADLVAWGKLDMPAALDTLEQFYPDQSYFLVGHSAGGQLIGLMSNAHKLKAFINFGSSSGSLRNMRLRYRLKAHFFMNVFIPVSNFLFGHTKANWVGMGEPLPRGVARQWRQWCNGQGYVQTSFGKEVTDHYYSSLAVPSKWIIASDDDIANEANLKEMISVYEGSNARYCVLYPAAFGLDDIGHMRFFSRSSQRLWPLVTNFFDEHLQPAGGTF</sequence>
<reference evidence="2 3" key="1">
    <citation type="submission" date="2019-04" db="EMBL/GenBank/DDBJ databases">
        <title>Salinimonas iocasae sp. nov., a halophilic bacterium isolated from the outer tube casing of tubeworms in Okinawa Trough.</title>
        <authorList>
            <person name="Zhang H."/>
            <person name="Wang H."/>
            <person name="Li C."/>
        </authorList>
    </citation>
    <scope>NUCLEOTIDE SEQUENCE [LARGE SCALE GENOMIC DNA]</scope>
    <source>
        <strain evidence="2 3">KX18D6</strain>
    </source>
</reference>
<accession>A0A5B7YG81</accession>
<dbReference type="Pfam" id="PF12146">
    <property type="entry name" value="Hydrolase_4"/>
    <property type="match status" value="1"/>
</dbReference>
<feature type="domain" description="Serine aminopeptidase S33" evidence="1">
    <location>
        <begin position="28"/>
        <end position="123"/>
    </location>
</feature>
<keyword evidence="2" id="KW-0378">Hydrolase</keyword>
<proteinExistence type="predicted"/>
<evidence type="ECO:0000259" key="1">
    <source>
        <dbReference type="Pfam" id="PF12146"/>
    </source>
</evidence>
<dbReference type="Gene3D" id="3.40.50.1820">
    <property type="entry name" value="alpha/beta hydrolase"/>
    <property type="match status" value="1"/>
</dbReference>
<dbReference type="InterPro" id="IPR029058">
    <property type="entry name" value="AB_hydrolase_fold"/>
</dbReference>
<dbReference type="GO" id="GO:0016787">
    <property type="term" value="F:hydrolase activity"/>
    <property type="evidence" value="ECO:0007669"/>
    <property type="project" value="UniProtKB-KW"/>
</dbReference>
<keyword evidence="3" id="KW-1185">Reference proteome</keyword>
<name>A0A5B7YG81_9ALTE</name>
<dbReference type="AlphaFoldDB" id="A0A5B7YG81"/>
<evidence type="ECO:0000313" key="3">
    <source>
        <dbReference type="Proteomes" id="UP000304912"/>
    </source>
</evidence>
<dbReference type="EMBL" id="CP039852">
    <property type="protein sequence ID" value="QCZ94792.1"/>
    <property type="molecule type" value="Genomic_DNA"/>
</dbReference>
<dbReference type="OrthoDB" id="9785076at2"/>
<gene>
    <name evidence="2" type="ORF">FBQ74_15540</name>
</gene>
<dbReference type="SUPFAM" id="SSF53474">
    <property type="entry name" value="alpha/beta-Hydrolases"/>
    <property type="match status" value="1"/>
</dbReference>
<dbReference type="InterPro" id="IPR022742">
    <property type="entry name" value="Hydrolase_4"/>
</dbReference>
<dbReference type="KEGG" id="salk:FBQ74_15540"/>
<protein>
    <submittedName>
        <fullName evidence="2">Alpha/beta fold hydrolase</fullName>
    </submittedName>
</protein>
<dbReference type="Proteomes" id="UP000304912">
    <property type="component" value="Chromosome"/>
</dbReference>
<dbReference type="InterPro" id="IPR017208">
    <property type="entry name" value="UCP037442_abhydr"/>
</dbReference>
<dbReference type="PIRSF" id="PIRSF037442">
    <property type="entry name" value="UCP037442_abhydr"/>
    <property type="match status" value="1"/>
</dbReference>
<evidence type="ECO:0000313" key="2">
    <source>
        <dbReference type="EMBL" id="QCZ94792.1"/>
    </source>
</evidence>